<protein>
    <submittedName>
        <fullName evidence="1">Uncharacterized protein</fullName>
    </submittedName>
</protein>
<reference evidence="1" key="1">
    <citation type="submission" date="2023-03" db="EMBL/GenBank/DDBJ databases">
        <title>Electrophorus voltai genome.</title>
        <authorList>
            <person name="Bian C."/>
        </authorList>
    </citation>
    <scope>NUCLEOTIDE SEQUENCE</scope>
    <source>
        <strain evidence="1">CB-2022</strain>
        <tissue evidence="1">Muscle</tissue>
    </source>
</reference>
<comment type="caution">
    <text evidence="1">The sequence shown here is derived from an EMBL/GenBank/DDBJ whole genome shotgun (WGS) entry which is preliminary data.</text>
</comment>
<accession>A0AAD8Z180</accession>
<proteinExistence type="predicted"/>
<keyword evidence="2" id="KW-1185">Reference proteome</keyword>
<organism evidence="1 2">
    <name type="scientific">Electrophorus voltai</name>
    <dbReference type="NCBI Taxonomy" id="2609070"/>
    <lineage>
        <taxon>Eukaryota</taxon>
        <taxon>Metazoa</taxon>
        <taxon>Chordata</taxon>
        <taxon>Craniata</taxon>
        <taxon>Vertebrata</taxon>
        <taxon>Euteleostomi</taxon>
        <taxon>Actinopterygii</taxon>
        <taxon>Neopterygii</taxon>
        <taxon>Teleostei</taxon>
        <taxon>Ostariophysi</taxon>
        <taxon>Gymnotiformes</taxon>
        <taxon>Gymnotoidei</taxon>
        <taxon>Gymnotidae</taxon>
        <taxon>Electrophorus</taxon>
    </lineage>
</organism>
<evidence type="ECO:0000313" key="1">
    <source>
        <dbReference type="EMBL" id="KAK1791143.1"/>
    </source>
</evidence>
<dbReference type="Proteomes" id="UP001239994">
    <property type="component" value="Unassembled WGS sequence"/>
</dbReference>
<dbReference type="AlphaFoldDB" id="A0AAD8Z180"/>
<sequence>MLATQCGWNIHKRIHAHSDHFQNAQDAPKPCQTLTGAKELNAKVEVRLERISDAQVEAALSPKGSLLQDEATSLNSLDISQKVPLGVETSVFKGSVIAPSTCTNMNTPVLTEGSASQSVTKPVEECLPSTSRIGMHKNVKQADIQTASAQILPVENRTESDSRRKANVKCEKGSSVKGAKSSLRKTKMPDCNHGVYNGVFPVEKILRWRNTKWGKMEKHMGAS</sequence>
<evidence type="ECO:0000313" key="2">
    <source>
        <dbReference type="Proteomes" id="UP001239994"/>
    </source>
</evidence>
<dbReference type="EMBL" id="JAROKS010000020">
    <property type="protein sequence ID" value="KAK1791143.1"/>
    <property type="molecule type" value="Genomic_DNA"/>
</dbReference>
<name>A0AAD8Z180_9TELE</name>
<gene>
    <name evidence="1" type="ORF">P4O66_002172</name>
</gene>